<dbReference type="PROSITE" id="PS51194">
    <property type="entry name" value="HELICASE_CTER"/>
    <property type="match status" value="1"/>
</dbReference>
<dbReference type="EMBL" id="LRQE01000025">
    <property type="protein sequence ID" value="KXA30486.1"/>
    <property type="molecule type" value="Genomic_DNA"/>
</dbReference>
<dbReference type="Gene3D" id="3.40.1440.60">
    <property type="entry name" value="PriA, 3(prime) DNA-binding domain"/>
    <property type="match status" value="1"/>
</dbReference>
<dbReference type="GO" id="GO:0006310">
    <property type="term" value="P:DNA recombination"/>
    <property type="evidence" value="ECO:0007669"/>
    <property type="project" value="InterPro"/>
</dbReference>
<dbReference type="SUPFAM" id="SSF52540">
    <property type="entry name" value="P-loop containing nucleoside triphosphate hydrolases"/>
    <property type="match status" value="1"/>
</dbReference>
<evidence type="ECO:0000256" key="7">
    <source>
        <dbReference type="ARBA" id="ARBA00022833"/>
    </source>
</evidence>
<keyword evidence="8 12" id="KW-0067">ATP-binding</keyword>
<keyword evidence="3 12" id="KW-0479">Metal-binding</keyword>
<evidence type="ECO:0000256" key="10">
    <source>
        <dbReference type="ARBA" id="ARBA00023235"/>
    </source>
</evidence>
<gene>
    <name evidence="12" type="primary">priA</name>
    <name evidence="15" type="ORF">HMPREF3229_00949</name>
</gene>
<keyword evidence="4 12" id="KW-0547">Nucleotide-binding</keyword>
<evidence type="ECO:0000256" key="9">
    <source>
        <dbReference type="ARBA" id="ARBA00023125"/>
    </source>
</evidence>
<evidence type="ECO:0000256" key="6">
    <source>
        <dbReference type="ARBA" id="ARBA00022806"/>
    </source>
</evidence>
<dbReference type="InterPro" id="IPR014001">
    <property type="entry name" value="Helicase_ATP-bd"/>
</dbReference>
<dbReference type="Pfam" id="PF00270">
    <property type="entry name" value="DEAD"/>
    <property type="match status" value="1"/>
</dbReference>
<dbReference type="CDD" id="cd18804">
    <property type="entry name" value="SF2_C_priA"/>
    <property type="match status" value="1"/>
</dbReference>
<evidence type="ECO:0000259" key="14">
    <source>
        <dbReference type="PROSITE" id="PS51194"/>
    </source>
</evidence>
<dbReference type="AlphaFoldDB" id="A0A133PPB5"/>
<dbReference type="NCBIfam" id="NF004066">
    <property type="entry name" value="PRK05580.1-3"/>
    <property type="match status" value="1"/>
</dbReference>
<dbReference type="PATRIC" id="fig|54005.3.peg.934"/>
<dbReference type="HAMAP" id="MF_00983">
    <property type="entry name" value="PriA"/>
    <property type="match status" value="1"/>
</dbReference>
<feature type="binding site" evidence="12">
    <location>
        <position position="506"/>
    </location>
    <ligand>
        <name>Zn(2+)</name>
        <dbReference type="ChEBI" id="CHEBI:29105"/>
        <label>2</label>
    </ligand>
</feature>
<evidence type="ECO:0000313" key="15">
    <source>
        <dbReference type="EMBL" id="KXA30486.1"/>
    </source>
</evidence>
<dbReference type="CDD" id="cd17929">
    <property type="entry name" value="DEXHc_priA"/>
    <property type="match status" value="1"/>
</dbReference>
<proteinExistence type="inferred from homology"/>
<reference evidence="15 16" key="1">
    <citation type="submission" date="2016-01" db="EMBL/GenBank/DDBJ databases">
        <authorList>
            <person name="Oliw E.H."/>
        </authorList>
    </citation>
    <scope>NUCLEOTIDE SEQUENCE [LARGE SCALE GENOMIC DNA]</scope>
    <source>
        <strain evidence="15 16">CMW7756A</strain>
    </source>
</reference>
<feature type="binding site" evidence="12">
    <location>
        <position position="497"/>
    </location>
    <ligand>
        <name>Zn(2+)</name>
        <dbReference type="ChEBI" id="CHEBI:29105"/>
        <label>1</label>
    </ligand>
</feature>
<sequence>MGEDMFADIFIENNFQKIDKLYTYIVKDDVQPGMRVLVNFGKSYRVGIVLFLHENYSGNHLEKLKEIHSVLDDEPIISEDLIKLGLWMKERYLIGYSKAFSPILPPGNLQRIKKKIVVEKYPHGKDLEDLNSVDLSKYFEDLDEEEKTIIKRLRAKGYLKYNYDSLMTIKPKLVNYLKISENFDPKNLEGISEKQAQVFNFIKDKKDISRVDVMKDLEISYSPIKTLIKRNLIEEYKKEVNREPGEKNYKNNKLVLNDEQQEALKSIQETDKVVSLLHGLTGSGKTEVYLNLTSKVIEDGGQVIVLVPEIGLTPQMIERFKSWFGNEVAIIHSKLSAGERYDEYRKVLNDEVKVVVGVRSAVFVPFKNLKMVIVDEAHDSSYDFHDNLKYDTIEVAINRMKDRGKVVLGSATPSVESYFYAKKGFYNLCQLKNRAKKGAFLPDIEIVDMRDELIMGNVSIFSRELKKAIEEKLNNKEQIILFLNRRGFSNFISCRSCGEVIKCDDCDISMTYHKAKNRLICHYCGKTKPLPKVCPSCGSKFIKQFGVGTQRVEEEVKKYFPKARVLRMDRDTTGKKDSFNEFYEKIKNKEADVIIGTQMVSKGFDFEDVTLVGIVAADLSLYISDYKARERTFQLITQVSGRAGRASKKGQVIIQTYSPDSEIINYSAKGDYEDFYEYEIEERKTFLYPPYTKLIELEFSSYDENLTQVWAEKFLQQMSIDLKGIDIMVTKFIKMPRIKNINKTKFSLKVKPKDLGLLIEGLNRVINNSKIEDERKIILNIEF</sequence>
<comment type="function">
    <text evidence="12">Initiates the restart of stalled replication forks, which reloads the replicative helicase on sites other than the origin of replication. Recognizes and binds to abandoned replication forks and remodels them to uncover a helicase loading site. Promotes assembly of the primosome at these replication forks.</text>
</comment>
<evidence type="ECO:0000256" key="8">
    <source>
        <dbReference type="ARBA" id="ARBA00022840"/>
    </source>
</evidence>
<comment type="similarity">
    <text evidence="12">Belongs to the helicase family. PriA subfamily.</text>
</comment>
<dbReference type="Pfam" id="PF18319">
    <property type="entry name" value="Zn_ribbon_PriA"/>
    <property type="match status" value="1"/>
</dbReference>
<dbReference type="GO" id="GO:0006302">
    <property type="term" value="P:double-strand break repair"/>
    <property type="evidence" value="ECO:0007669"/>
    <property type="project" value="InterPro"/>
</dbReference>
<dbReference type="InterPro" id="IPR027417">
    <property type="entry name" value="P-loop_NTPase"/>
</dbReference>
<feature type="binding site" evidence="12">
    <location>
        <position position="524"/>
    </location>
    <ligand>
        <name>Zn(2+)</name>
        <dbReference type="ChEBI" id="CHEBI:29105"/>
        <label>2</label>
    </ligand>
</feature>
<dbReference type="SMART" id="SM00487">
    <property type="entry name" value="DEXDc"/>
    <property type="match status" value="1"/>
</dbReference>
<dbReference type="PROSITE" id="PS51192">
    <property type="entry name" value="HELICASE_ATP_BIND_1"/>
    <property type="match status" value="1"/>
</dbReference>
<dbReference type="InterPro" id="IPR042115">
    <property type="entry name" value="PriA_3primeBD_sf"/>
</dbReference>
<dbReference type="InterPro" id="IPR001650">
    <property type="entry name" value="Helicase_C-like"/>
</dbReference>
<dbReference type="Pfam" id="PF00271">
    <property type="entry name" value="Helicase_C"/>
    <property type="match status" value="1"/>
</dbReference>
<feature type="domain" description="Helicase ATP-binding" evidence="13">
    <location>
        <begin position="266"/>
        <end position="431"/>
    </location>
</feature>
<keyword evidence="5 12" id="KW-0378">Hydrolase</keyword>
<evidence type="ECO:0000256" key="5">
    <source>
        <dbReference type="ARBA" id="ARBA00022801"/>
    </source>
</evidence>
<comment type="catalytic activity">
    <reaction evidence="11 12">
        <text>ATP + H2O = ADP + phosphate + H(+)</text>
        <dbReference type="Rhea" id="RHEA:13065"/>
        <dbReference type="ChEBI" id="CHEBI:15377"/>
        <dbReference type="ChEBI" id="CHEBI:15378"/>
        <dbReference type="ChEBI" id="CHEBI:30616"/>
        <dbReference type="ChEBI" id="CHEBI:43474"/>
        <dbReference type="ChEBI" id="CHEBI:456216"/>
        <dbReference type="EC" id="5.6.2.4"/>
    </reaction>
</comment>
<feature type="binding site" evidence="12">
    <location>
        <position position="521"/>
    </location>
    <ligand>
        <name>Zn(2+)</name>
        <dbReference type="ChEBI" id="CHEBI:29105"/>
        <label>2</label>
    </ligand>
</feature>
<comment type="subunit">
    <text evidence="12">Component of the replication restart primosome.</text>
</comment>
<feature type="binding site" evidence="12">
    <location>
        <position position="537"/>
    </location>
    <ligand>
        <name>Zn(2+)</name>
        <dbReference type="ChEBI" id="CHEBI:29105"/>
        <label>1</label>
    </ligand>
</feature>
<comment type="cofactor">
    <cofactor evidence="12">
        <name>Zn(2+)</name>
        <dbReference type="ChEBI" id="CHEBI:29105"/>
    </cofactor>
    <text evidence="12">Binds 2 zinc ions per subunit.</text>
</comment>
<evidence type="ECO:0000256" key="4">
    <source>
        <dbReference type="ARBA" id="ARBA00022741"/>
    </source>
</evidence>
<dbReference type="GO" id="GO:0005524">
    <property type="term" value="F:ATP binding"/>
    <property type="evidence" value="ECO:0007669"/>
    <property type="project" value="UniProtKB-UniRule"/>
</dbReference>
<dbReference type="Pfam" id="PF17764">
    <property type="entry name" value="PriA_3primeBD"/>
    <property type="match status" value="1"/>
</dbReference>
<accession>A0A133PPB5</accession>
<protein>
    <recommendedName>
        <fullName evidence="12">Replication restart protein PriA</fullName>
    </recommendedName>
    <alternativeName>
        <fullName evidence="12">ATP-dependent DNA helicase PriA</fullName>
        <ecNumber evidence="12">5.6.2.4</ecNumber>
    </alternativeName>
    <alternativeName>
        <fullName evidence="12">DNA 3'-5' helicase PriA</fullName>
    </alternativeName>
</protein>
<dbReference type="SMART" id="SM00490">
    <property type="entry name" value="HELICc"/>
    <property type="match status" value="1"/>
</dbReference>
<dbReference type="GO" id="GO:0043138">
    <property type="term" value="F:3'-5' DNA helicase activity"/>
    <property type="evidence" value="ECO:0007669"/>
    <property type="project" value="UniProtKB-EC"/>
</dbReference>
<keyword evidence="6 12" id="KW-0347">Helicase</keyword>
<evidence type="ECO:0000256" key="1">
    <source>
        <dbReference type="ARBA" id="ARBA00022515"/>
    </source>
</evidence>
<keyword evidence="10 12" id="KW-0413">Isomerase</keyword>
<feature type="domain" description="Helicase C-terminal" evidence="14">
    <location>
        <begin position="529"/>
        <end position="686"/>
    </location>
</feature>
<feature type="binding site" evidence="12">
    <location>
        <position position="534"/>
    </location>
    <ligand>
        <name>Zn(2+)</name>
        <dbReference type="ChEBI" id="CHEBI:29105"/>
        <label>1</label>
    </ligand>
</feature>
<dbReference type="InterPro" id="IPR011545">
    <property type="entry name" value="DEAD/DEAH_box_helicase_dom"/>
</dbReference>
<dbReference type="PANTHER" id="PTHR30580:SF0">
    <property type="entry name" value="PRIMOSOMAL PROTEIN N"/>
    <property type="match status" value="1"/>
</dbReference>
<dbReference type="EC" id="5.6.2.4" evidence="12"/>
<evidence type="ECO:0000256" key="12">
    <source>
        <dbReference type="HAMAP-Rule" id="MF_00983"/>
    </source>
</evidence>
<dbReference type="FunFam" id="3.40.50.300:FF:000489">
    <property type="entry name" value="Primosome assembly protein PriA"/>
    <property type="match status" value="1"/>
</dbReference>
<keyword evidence="7 12" id="KW-0862">Zinc</keyword>
<dbReference type="GO" id="GO:0006270">
    <property type="term" value="P:DNA replication initiation"/>
    <property type="evidence" value="ECO:0007669"/>
    <property type="project" value="TreeGrafter"/>
</dbReference>
<dbReference type="InterPro" id="IPR005259">
    <property type="entry name" value="PriA"/>
</dbReference>
<feature type="binding site" evidence="12">
    <location>
        <position position="494"/>
    </location>
    <ligand>
        <name>Zn(2+)</name>
        <dbReference type="ChEBI" id="CHEBI:29105"/>
        <label>1</label>
    </ligand>
</feature>
<comment type="catalytic activity">
    <reaction evidence="12">
        <text>Couples ATP hydrolysis with the unwinding of duplex DNA by translocating in the 3'-5' direction.</text>
        <dbReference type="EC" id="5.6.2.4"/>
    </reaction>
</comment>
<evidence type="ECO:0000256" key="11">
    <source>
        <dbReference type="ARBA" id="ARBA00048988"/>
    </source>
</evidence>
<dbReference type="GO" id="GO:0003677">
    <property type="term" value="F:DNA binding"/>
    <property type="evidence" value="ECO:0007669"/>
    <property type="project" value="UniProtKB-UniRule"/>
</dbReference>
<dbReference type="GO" id="GO:1990077">
    <property type="term" value="C:primosome complex"/>
    <property type="evidence" value="ECO:0007669"/>
    <property type="project" value="UniProtKB-UniRule"/>
</dbReference>
<evidence type="ECO:0000313" key="16">
    <source>
        <dbReference type="Proteomes" id="UP000070174"/>
    </source>
</evidence>
<evidence type="ECO:0000256" key="3">
    <source>
        <dbReference type="ARBA" id="ARBA00022723"/>
    </source>
</evidence>
<comment type="caution">
    <text evidence="15">The sequence shown here is derived from an EMBL/GenBank/DDBJ whole genome shotgun (WGS) entry which is preliminary data.</text>
</comment>
<dbReference type="InterPro" id="IPR041222">
    <property type="entry name" value="PriA_3primeBD"/>
</dbReference>
<name>A0A133PPB5_9FIRM</name>
<keyword evidence="2 12" id="KW-0235">DNA replication</keyword>
<dbReference type="Gene3D" id="3.40.50.300">
    <property type="entry name" value="P-loop containing nucleotide triphosphate hydrolases"/>
    <property type="match status" value="2"/>
</dbReference>
<dbReference type="GO" id="GO:0016887">
    <property type="term" value="F:ATP hydrolysis activity"/>
    <property type="evidence" value="ECO:0007669"/>
    <property type="project" value="RHEA"/>
</dbReference>
<evidence type="ECO:0000256" key="2">
    <source>
        <dbReference type="ARBA" id="ARBA00022705"/>
    </source>
</evidence>
<dbReference type="NCBIfam" id="TIGR00595">
    <property type="entry name" value="priA"/>
    <property type="match status" value="1"/>
</dbReference>
<dbReference type="Proteomes" id="UP000070174">
    <property type="component" value="Unassembled WGS sequence"/>
</dbReference>
<dbReference type="PANTHER" id="PTHR30580">
    <property type="entry name" value="PRIMOSOMAL PROTEIN N"/>
    <property type="match status" value="1"/>
</dbReference>
<dbReference type="GO" id="GO:0006269">
    <property type="term" value="P:DNA replication, synthesis of primer"/>
    <property type="evidence" value="ECO:0007669"/>
    <property type="project" value="UniProtKB-KW"/>
</dbReference>
<dbReference type="InterPro" id="IPR040498">
    <property type="entry name" value="PriA_CRR"/>
</dbReference>
<evidence type="ECO:0000259" key="13">
    <source>
        <dbReference type="PROSITE" id="PS51192"/>
    </source>
</evidence>
<keyword evidence="9 12" id="KW-0238">DNA-binding</keyword>
<keyword evidence="1 12" id="KW-0639">Primosome</keyword>
<feature type="binding site" evidence="12">
    <location>
        <position position="503"/>
    </location>
    <ligand>
        <name>Zn(2+)</name>
        <dbReference type="ChEBI" id="CHEBI:29105"/>
        <label>2</label>
    </ligand>
</feature>
<organism evidence="15">
    <name type="scientific">Peptoniphilus harei</name>
    <dbReference type="NCBI Taxonomy" id="54005"/>
    <lineage>
        <taxon>Bacteria</taxon>
        <taxon>Bacillati</taxon>
        <taxon>Bacillota</taxon>
        <taxon>Tissierellia</taxon>
        <taxon>Tissierellales</taxon>
        <taxon>Peptoniphilaceae</taxon>
        <taxon>Peptoniphilus</taxon>
    </lineage>
</organism>
<dbReference type="GO" id="GO:0008270">
    <property type="term" value="F:zinc ion binding"/>
    <property type="evidence" value="ECO:0007669"/>
    <property type="project" value="UniProtKB-UniRule"/>
</dbReference>